<evidence type="ECO:0000313" key="3">
    <source>
        <dbReference type="EMBL" id="PZG17947.1"/>
    </source>
</evidence>
<evidence type="ECO:0000259" key="2">
    <source>
        <dbReference type="Pfam" id="PF16655"/>
    </source>
</evidence>
<protein>
    <submittedName>
        <fullName evidence="3">Alkaline phosphatase</fullName>
    </submittedName>
</protein>
<feature type="domain" description="PhoD-like phosphatase metallophosphatase" evidence="1">
    <location>
        <begin position="190"/>
        <end position="490"/>
    </location>
</feature>
<organism evidence="3 4">
    <name type="scientific">Nonomuraea aridisoli</name>
    <dbReference type="NCBI Taxonomy" id="2070368"/>
    <lineage>
        <taxon>Bacteria</taxon>
        <taxon>Bacillati</taxon>
        <taxon>Actinomycetota</taxon>
        <taxon>Actinomycetes</taxon>
        <taxon>Streptosporangiales</taxon>
        <taxon>Streptosporangiaceae</taxon>
        <taxon>Nonomuraea</taxon>
    </lineage>
</organism>
<name>A0A2W2F8K7_9ACTN</name>
<dbReference type="Gene3D" id="2.60.40.380">
    <property type="entry name" value="Purple acid phosphatase-like, N-terminal"/>
    <property type="match status" value="1"/>
</dbReference>
<dbReference type="PANTHER" id="PTHR43606">
    <property type="entry name" value="PHOSPHATASE, PUTATIVE (AFU_ORTHOLOGUE AFUA_6G08710)-RELATED"/>
    <property type="match status" value="1"/>
</dbReference>
<reference evidence="3 4" key="1">
    <citation type="submission" date="2018-01" db="EMBL/GenBank/DDBJ databases">
        <title>Draft genome sequence of Nonomuraea sp. KC333.</title>
        <authorList>
            <person name="Sahin N."/>
            <person name="Saygin H."/>
            <person name="Ay H."/>
        </authorList>
    </citation>
    <scope>NUCLEOTIDE SEQUENCE [LARGE SCALE GENOMIC DNA]</scope>
    <source>
        <strain evidence="3 4">KC333</strain>
    </source>
</reference>
<dbReference type="Pfam" id="PF09423">
    <property type="entry name" value="PhoD"/>
    <property type="match status" value="1"/>
</dbReference>
<dbReference type="CDD" id="cd07389">
    <property type="entry name" value="MPP_PhoD"/>
    <property type="match status" value="1"/>
</dbReference>
<dbReference type="Pfam" id="PF16655">
    <property type="entry name" value="PhoD_N"/>
    <property type="match status" value="1"/>
</dbReference>
<keyword evidence="4" id="KW-1185">Reference proteome</keyword>
<feature type="domain" description="Phospholipase D N-terminal" evidence="2">
    <location>
        <begin position="78"/>
        <end position="178"/>
    </location>
</feature>
<dbReference type="Gene3D" id="3.60.21.70">
    <property type="entry name" value="PhoD-like phosphatase"/>
    <property type="match status" value="1"/>
</dbReference>
<gene>
    <name evidence="3" type="ORF">C1J01_16390</name>
</gene>
<dbReference type="InterPro" id="IPR018946">
    <property type="entry name" value="PhoD-like_MPP"/>
</dbReference>
<dbReference type="SUPFAM" id="SSF56300">
    <property type="entry name" value="Metallo-dependent phosphatases"/>
    <property type="match status" value="1"/>
</dbReference>
<dbReference type="Proteomes" id="UP000249304">
    <property type="component" value="Unassembled WGS sequence"/>
</dbReference>
<dbReference type="InterPro" id="IPR038607">
    <property type="entry name" value="PhoD-like_sf"/>
</dbReference>
<comment type="caution">
    <text evidence="3">The sequence shown here is derived from an EMBL/GenBank/DDBJ whole genome shotgun (WGS) entry which is preliminary data.</text>
</comment>
<dbReference type="PANTHER" id="PTHR43606:SF2">
    <property type="entry name" value="ALKALINE PHOSPHATASE FAMILY PROTEIN (AFU_ORTHOLOGUE AFUA_5G03860)"/>
    <property type="match status" value="1"/>
</dbReference>
<accession>A0A2W2F8K7</accession>
<dbReference type="EMBL" id="POUD01000059">
    <property type="protein sequence ID" value="PZG17947.1"/>
    <property type="molecule type" value="Genomic_DNA"/>
</dbReference>
<dbReference type="InterPro" id="IPR032093">
    <property type="entry name" value="PhoD_N"/>
</dbReference>
<dbReference type="AlphaFoldDB" id="A0A2W2F8K7"/>
<dbReference type="CDD" id="cd00063">
    <property type="entry name" value="FN3"/>
    <property type="match status" value="1"/>
</dbReference>
<dbReference type="InterPro" id="IPR003961">
    <property type="entry name" value="FN3_dom"/>
</dbReference>
<sequence length="525" mass="57351">MVATLGRRSRRGRALTLRRGGGAGVLTRGHATIMSPQTIACFPNRPSSCGLLRQTKRLVSFTSPLLGHEESMADPFTLGVASGEPLPDGVMLWTRLAADPLSADPSRPGGMAPRAVEVSWQLAEDENFTRGLRQGVTEAQPAWAHSVHVRVAGLKPGTDYYYRFRASGAQSPVGRTRTADDPASTRPVRFALANCQRYEHGFYTAYRHLADERPDVVFHVGDYIYESRQAPSVARPLGTLPGEANTLAEYRLRYARYKSDPDLRAAHAAAPWVPTWDDHEVADNYRGTGDGSAAFQRRRAAAYQAYFENQPIRVRPRGGGLQMFRRRTYGTVADFLVLDVRQHRGAGTMLGAAQEEWLISRLVTGRVRWRVLVQPLFFARRFVPGPAPNLRTDSWDGHQEQRARILAAGAPGLVVLSGDVHNAWAGELKADFLDPGSATVGVEFVASAISSRPPATDGPAVLAANPHLRFFDGHRGYLSGTAGPDELRVAFRAIDHVDRPGAPVTTVAEFRTVGEGLTSENATSK</sequence>
<evidence type="ECO:0000313" key="4">
    <source>
        <dbReference type="Proteomes" id="UP000249304"/>
    </source>
</evidence>
<proteinExistence type="predicted"/>
<dbReference type="InterPro" id="IPR052900">
    <property type="entry name" value="Phospholipid_Metab_Enz"/>
</dbReference>
<dbReference type="OrthoDB" id="3497025at2"/>
<dbReference type="InterPro" id="IPR029052">
    <property type="entry name" value="Metallo-depent_PP-like"/>
</dbReference>
<evidence type="ECO:0000259" key="1">
    <source>
        <dbReference type="Pfam" id="PF09423"/>
    </source>
</evidence>